<dbReference type="InterPro" id="IPR041988">
    <property type="entry name" value="Ribosomal_uL24_KOW"/>
</dbReference>
<gene>
    <name evidence="5" type="ORF">KOW79_012406</name>
</gene>
<evidence type="ECO:0000256" key="3">
    <source>
        <dbReference type="ARBA" id="ARBA00023274"/>
    </source>
</evidence>
<dbReference type="CDD" id="cd06089">
    <property type="entry name" value="KOW_RPL26"/>
    <property type="match status" value="1"/>
</dbReference>
<dbReference type="GO" id="GO:0003723">
    <property type="term" value="F:RNA binding"/>
    <property type="evidence" value="ECO:0007669"/>
    <property type="project" value="InterPro"/>
</dbReference>
<evidence type="ECO:0000313" key="5">
    <source>
        <dbReference type="EMBL" id="KAG7324390.1"/>
    </source>
</evidence>
<dbReference type="FunFam" id="2.30.30.30:FF:000009">
    <property type="entry name" value="60S ribosomal protein L26"/>
    <property type="match status" value="1"/>
</dbReference>
<evidence type="ECO:0000256" key="2">
    <source>
        <dbReference type="ARBA" id="ARBA00022980"/>
    </source>
</evidence>
<evidence type="ECO:0000313" key="6">
    <source>
        <dbReference type="Proteomes" id="UP000824219"/>
    </source>
</evidence>
<dbReference type="Proteomes" id="UP000824219">
    <property type="component" value="Linkage Group LG14"/>
</dbReference>
<dbReference type="OrthoDB" id="1688503at2759"/>
<reference evidence="5 6" key="1">
    <citation type="submission" date="2021-06" db="EMBL/GenBank/DDBJ databases">
        <title>Chromosome-level genome assembly of the red-tail catfish (Hemibagrus wyckioides).</title>
        <authorList>
            <person name="Shao F."/>
        </authorList>
    </citation>
    <scope>NUCLEOTIDE SEQUENCE [LARGE SCALE GENOMIC DNA]</scope>
    <source>
        <strain evidence="5">EC202008001</strain>
        <tissue evidence="5">Blood</tissue>
    </source>
</reference>
<dbReference type="Pfam" id="PF00467">
    <property type="entry name" value="KOW"/>
    <property type="match status" value="1"/>
</dbReference>
<comment type="caution">
    <text evidence="5">The sequence shown here is derived from an EMBL/GenBank/DDBJ whole genome shotgun (WGS) entry which is preliminary data.</text>
</comment>
<dbReference type="EMBL" id="JAHKSW010000014">
    <property type="protein sequence ID" value="KAG7324390.1"/>
    <property type="molecule type" value="Genomic_DNA"/>
</dbReference>
<keyword evidence="3" id="KW-0687">Ribonucleoprotein</keyword>
<evidence type="ECO:0000259" key="4">
    <source>
        <dbReference type="SMART" id="SM00739"/>
    </source>
</evidence>
<dbReference type="InterPro" id="IPR005824">
    <property type="entry name" value="KOW"/>
</dbReference>
<sequence>MRVTTYQVLSQFCSLFSGGHSGIIAIMKTNPFVTSSRRKNRKRHFNAPSHIRRKIMSSPLSKELRQKYNVRSMPIRKDDEVQVVRGHYKGQQIGKVVQVYRKKYVIYIERVQREKANGTTVHVGIHPSKVVITRLKLDKDRKKILERKAKSRQDGKEKGKYKEETIEKMQETKSGSYCGHAGPNCSLLLPLLADCYPGAAEPAAWADAQERHHMVPLSSLGIIFNHSLVVIRCMYMAKRSLHFLKKGKDESMGFLCVL</sequence>
<proteinExistence type="inferred from homology"/>
<keyword evidence="6" id="KW-1185">Reference proteome</keyword>
<comment type="similarity">
    <text evidence="1">Belongs to the universal ribosomal protein uL24 family.</text>
</comment>
<dbReference type="GO" id="GO:0006412">
    <property type="term" value="P:translation"/>
    <property type="evidence" value="ECO:0007669"/>
    <property type="project" value="InterPro"/>
</dbReference>
<dbReference type="HAMAP" id="MF_01326_A">
    <property type="entry name" value="Ribosomal_uL24_A"/>
    <property type="match status" value="1"/>
</dbReference>
<dbReference type="AlphaFoldDB" id="A0A9D3NNU8"/>
<evidence type="ECO:0000256" key="1">
    <source>
        <dbReference type="ARBA" id="ARBA00010618"/>
    </source>
</evidence>
<dbReference type="NCBIfam" id="TIGR01080">
    <property type="entry name" value="rplX_A_E"/>
    <property type="match status" value="1"/>
</dbReference>
<dbReference type="InterPro" id="IPR014722">
    <property type="entry name" value="Rib_uL2_dom2"/>
</dbReference>
<dbReference type="GO" id="GO:0015934">
    <property type="term" value="C:large ribosomal subunit"/>
    <property type="evidence" value="ECO:0007669"/>
    <property type="project" value="InterPro"/>
</dbReference>
<name>A0A9D3NNU8_9TELE</name>
<dbReference type="SMART" id="SM00739">
    <property type="entry name" value="KOW"/>
    <property type="match status" value="1"/>
</dbReference>
<organism evidence="5 6">
    <name type="scientific">Hemibagrus wyckioides</name>
    <dbReference type="NCBI Taxonomy" id="337641"/>
    <lineage>
        <taxon>Eukaryota</taxon>
        <taxon>Metazoa</taxon>
        <taxon>Chordata</taxon>
        <taxon>Craniata</taxon>
        <taxon>Vertebrata</taxon>
        <taxon>Euteleostomi</taxon>
        <taxon>Actinopterygii</taxon>
        <taxon>Neopterygii</taxon>
        <taxon>Teleostei</taxon>
        <taxon>Ostariophysi</taxon>
        <taxon>Siluriformes</taxon>
        <taxon>Bagridae</taxon>
        <taxon>Hemibagrus</taxon>
    </lineage>
</organism>
<dbReference type="PANTHER" id="PTHR11143">
    <property type="entry name" value="60S RIBOSOMAL PROTEIN L26 FAMILY MEMBER"/>
    <property type="match status" value="1"/>
</dbReference>
<dbReference type="SUPFAM" id="SSF50104">
    <property type="entry name" value="Translation proteins SH3-like domain"/>
    <property type="match status" value="1"/>
</dbReference>
<dbReference type="InterPro" id="IPR005825">
    <property type="entry name" value="Ribosomal_uL24_CS"/>
</dbReference>
<protein>
    <recommendedName>
        <fullName evidence="4">KOW domain-containing protein</fullName>
    </recommendedName>
</protein>
<dbReference type="PROSITE" id="PS01108">
    <property type="entry name" value="RIBOSOMAL_L24"/>
    <property type="match status" value="1"/>
</dbReference>
<dbReference type="InterPro" id="IPR008991">
    <property type="entry name" value="Translation_prot_SH3-like_sf"/>
</dbReference>
<dbReference type="Gene3D" id="2.30.30.30">
    <property type="match status" value="1"/>
</dbReference>
<dbReference type="Pfam" id="PF16906">
    <property type="entry name" value="Ribosomal_L26"/>
    <property type="match status" value="1"/>
</dbReference>
<accession>A0A9D3NNU8</accession>
<dbReference type="InterPro" id="IPR005756">
    <property type="entry name" value="Ribosomal_uL24_euk/arc"/>
</dbReference>
<keyword evidence="2" id="KW-0689">Ribosomal protein</keyword>
<feature type="domain" description="KOW" evidence="4">
    <location>
        <begin position="74"/>
        <end position="102"/>
    </location>
</feature>
<dbReference type="GO" id="GO:0003735">
    <property type="term" value="F:structural constituent of ribosome"/>
    <property type="evidence" value="ECO:0007669"/>
    <property type="project" value="InterPro"/>
</dbReference>